<comment type="caution">
    <text evidence="2">The sequence shown here is derived from an EMBL/GenBank/DDBJ whole genome shotgun (WGS) entry which is preliminary data.</text>
</comment>
<accession>A0AAN9FWA3</accession>
<dbReference type="AlphaFoldDB" id="A0AAN9FWA3"/>
<dbReference type="EMBL" id="JBAMIC010004070">
    <property type="protein sequence ID" value="KAK7087679.1"/>
    <property type="molecule type" value="Genomic_DNA"/>
</dbReference>
<name>A0AAN9FWA3_9CAEN</name>
<evidence type="ECO:0000256" key="1">
    <source>
        <dbReference type="SAM" id="SignalP"/>
    </source>
</evidence>
<dbReference type="Proteomes" id="UP001374579">
    <property type="component" value="Unassembled WGS sequence"/>
</dbReference>
<evidence type="ECO:0000313" key="3">
    <source>
        <dbReference type="Proteomes" id="UP001374579"/>
    </source>
</evidence>
<feature type="signal peptide" evidence="1">
    <location>
        <begin position="1"/>
        <end position="18"/>
    </location>
</feature>
<feature type="chain" id="PRO_5042844701" evidence="1">
    <location>
        <begin position="19"/>
        <end position="105"/>
    </location>
</feature>
<keyword evidence="3" id="KW-1185">Reference proteome</keyword>
<sequence length="105" mass="11358">MKLLVVFALLVLAWCGEACQTSADCGHGECCVSNMRPIGKRQLVSSRDGGTCKPRGKLDGGCLKRDETYDPTKIFFRCPCVDGLICKGMKIFDVPLGEMGTCVHA</sequence>
<proteinExistence type="predicted"/>
<reference evidence="2 3" key="1">
    <citation type="submission" date="2024-02" db="EMBL/GenBank/DDBJ databases">
        <title>Chromosome-scale genome assembly of the rough periwinkle Littorina saxatilis.</title>
        <authorList>
            <person name="De Jode A."/>
            <person name="Faria R."/>
            <person name="Formenti G."/>
            <person name="Sims Y."/>
            <person name="Smith T.P."/>
            <person name="Tracey A."/>
            <person name="Wood J.M.D."/>
            <person name="Zagrodzka Z.B."/>
            <person name="Johannesson K."/>
            <person name="Butlin R.K."/>
            <person name="Leder E.H."/>
        </authorList>
    </citation>
    <scope>NUCLEOTIDE SEQUENCE [LARGE SCALE GENOMIC DNA]</scope>
    <source>
        <strain evidence="2">Snail1</strain>
        <tissue evidence="2">Muscle</tissue>
    </source>
</reference>
<protein>
    <submittedName>
        <fullName evidence="2">Uncharacterized protein</fullName>
    </submittedName>
</protein>
<keyword evidence="1" id="KW-0732">Signal</keyword>
<evidence type="ECO:0000313" key="2">
    <source>
        <dbReference type="EMBL" id="KAK7087679.1"/>
    </source>
</evidence>
<gene>
    <name evidence="2" type="ORF">V1264_021697</name>
</gene>
<dbReference type="Gene3D" id="2.10.80.10">
    <property type="entry name" value="Lipase, subunit A"/>
    <property type="match status" value="1"/>
</dbReference>
<organism evidence="2 3">
    <name type="scientific">Littorina saxatilis</name>
    <dbReference type="NCBI Taxonomy" id="31220"/>
    <lineage>
        <taxon>Eukaryota</taxon>
        <taxon>Metazoa</taxon>
        <taxon>Spiralia</taxon>
        <taxon>Lophotrochozoa</taxon>
        <taxon>Mollusca</taxon>
        <taxon>Gastropoda</taxon>
        <taxon>Caenogastropoda</taxon>
        <taxon>Littorinimorpha</taxon>
        <taxon>Littorinoidea</taxon>
        <taxon>Littorinidae</taxon>
        <taxon>Littorina</taxon>
    </lineage>
</organism>